<evidence type="ECO:0000256" key="1">
    <source>
        <dbReference type="ARBA" id="ARBA00000553"/>
    </source>
</evidence>
<feature type="region of interest" description="Disordered" evidence="12">
    <location>
        <begin position="28"/>
        <end position="51"/>
    </location>
</feature>
<dbReference type="GO" id="GO:0016787">
    <property type="term" value="F:hydrolase activity"/>
    <property type="evidence" value="ECO:0007669"/>
    <property type="project" value="UniProtKB-KW"/>
</dbReference>
<evidence type="ECO:0000256" key="10">
    <source>
        <dbReference type="ARBA" id="ARBA00048968"/>
    </source>
</evidence>
<dbReference type="EMBL" id="VICB01000004">
    <property type="protein sequence ID" value="TQD44275.1"/>
    <property type="molecule type" value="Genomic_DNA"/>
</dbReference>
<evidence type="ECO:0000256" key="12">
    <source>
        <dbReference type="SAM" id="MobiDB-lite"/>
    </source>
</evidence>
<evidence type="ECO:0000256" key="8">
    <source>
        <dbReference type="ARBA" id="ARBA00023008"/>
    </source>
</evidence>
<evidence type="ECO:0000256" key="11">
    <source>
        <dbReference type="ARBA" id="ARBA00049893"/>
    </source>
</evidence>
<dbReference type="PANTHER" id="PTHR30616">
    <property type="entry name" value="UNCHARACTERIZED PROTEIN YFIH"/>
    <property type="match status" value="1"/>
</dbReference>
<dbReference type="RefSeq" id="WP_141423847.1">
    <property type="nucleotide sequence ID" value="NZ_JASPFB010000007.1"/>
</dbReference>
<keyword evidence="7" id="KW-0862">Zinc</keyword>
<evidence type="ECO:0000313" key="14">
    <source>
        <dbReference type="Proteomes" id="UP000319010"/>
    </source>
</evidence>
<dbReference type="PANTHER" id="PTHR30616:SF2">
    <property type="entry name" value="PURINE NUCLEOSIDE PHOSPHORYLASE LACC1"/>
    <property type="match status" value="1"/>
</dbReference>
<dbReference type="InterPro" id="IPR038371">
    <property type="entry name" value="Cu_polyphenol_OxRdtase_sf"/>
</dbReference>
<keyword evidence="5" id="KW-0479">Metal-binding</keyword>
<evidence type="ECO:0000256" key="7">
    <source>
        <dbReference type="ARBA" id="ARBA00022833"/>
    </source>
</evidence>
<comment type="caution">
    <text evidence="13">The sequence shown here is derived from an EMBL/GenBank/DDBJ whole genome shotgun (WGS) entry which is preliminary data.</text>
</comment>
<feature type="compositionally biased region" description="Basic and acidic residues" evidence="12">
    <location>
        <begin position="39"/>
        <end position="49"/>
    </location>
</feature>
<comment type="similarity">
    <text evidence="3">Belongs to the purine nucleoside phosphorylase YfiH/LACC1 family.</text>
</comment>
<dbReference type="AlphaFoldDB" id="A0A508AB86"/>
<dbReference type="GO" id="GO:0005507">
    <property type="term" value="F:copper ion binding"/>
    <property type="evidence" value="ECO:0007669"/>
    <property type="project" value="TreeGrafter"/>
</dbReference>
<keyword evidence="4" id="KW-0808">Transferase</keyword>
<evidence type="ECO:0000256" key="4">
    <source>
        <dbReference type="ARBA" id="ARBA00022679"/>
    </source>
</evidence>
<accession>A0A508AB86</accession>
<comment type="catalytic activity">
    <reaction evidence="11">
        <text>S-methyl-5'-thioadenosine + phosphate = 5-(methylsulfanyl)-alpha-D-ribose 1-phosphate + adenine</text>
        <dbReference type="Rhea" id="RHEA:11852"/>
        <dbReference type="ChEBI" id="CHEBI:16708"/>
        <dbReference type="ChEBI" id="CHEBI:17509"/>
        <dbReference type="ChEBI" id="CHEBI:43474"/>
        <dbReference type="ChEBI" id="CHEBI:58533"/>
        <dbReference type="EC" id="2.4.2.28"/>
    </reaction>
    <physiologicalReaction direction="left-to-right" evidence="11">
        <dbReference type="Rhea" id="RHEA:11853"/>
    </physiologicalReaction>
</comment>
<evidence type="ECO:0000256" key="2">
    <source>
        <dbReference type="ARBA" id="ARBA00003215"/>
    </source>
</evidence>
<evidence type="ECO:0000256" key="3">
    <source>
        <dbReference type="ARBA" id="ARBA00007353"/>
    </source>
</evidence>
<organism evidence="13 14">
    <name type="scientific">Actinomyces johnsonii</name>
    <dbReference type="NCBI Taxonomy" id="544581"/>
    <lineage>
        <taxon>Bacteria</taxon>
        <taxon>Bacillati</taxon>
        <taxon>Actinomycetota</taxon>
        <taxon>Actinomycetes</taxon>
        <taxon>Actinomycetales</taxon>
        <taxon>Actinomycetaceae</taxon>
        <taxon>Actinomyces</taxon>
    </lineage>
</organism>
<protein>
    <submittedName>
        <fullName evidence="13">Laccase domain-containing protein</fullName>
    </submittedName>
</protein>
<dbReference type="Gene3D" id="3.60.140.10">
    <property type="entry name" value="CNF1/YfiH-like putative cysteine hydrolases"/>
    <property type="match status" value="1"/>
</dbReference>
<gene>
    <name evidence="13" type="ORF">FK256_04410</name>
</gene>
<dbReference type="CDD" id="cd16833">
    <property type="entry name" value="YfiH"/>
    <property type="match status" value="1"/>
</dbReference>
<evidence type="ECO:0000256" key="5">
    <source>
        <dbReference type="ARBA" id="ARBA00022723"/>
    </source>
</evidence>
<sequence length="274" mass="29083">MREMTAVQVADLIEADLGPGARGYFTTRGPRARLVPGRGDTDSAARGADDDGDQDGVYCGWNLALHVGDDPQRVRGHRRRLEELLGLERGEHLAWMNQVHSSTVAAARTESVPTADALVLDTRMPGAPAGCCVLVADCVPLLLAHRDGIVTAAVHAGRRGMLDGVVPATIDALRRAGAVPEDLWAAVGPSICGSCYEVPDHMRTLSAQREPACASRTSWGTPGLDVAAGVIAQLERAGVGHISASGWCTYEDPRFYSFRREGTTGRLAGVVLPR</sequence>
<keyword evidence="6" id="KW-0378">Hydrolase</keyword>
<comment type="catalytic activity">
    <reaction evidence="9">
        <text>adenosine + H2O + H(+) = inosine + NH4(+)</text>
        <dbReference type="Rhea" id="RHEA:24408"/>
        <dbReference type="ChEBI" id="CHEBI:15377"/>
        <dbReference type="ChEBI" id="CHEBI:15378"/>
        <dbReference type="ChEBI" id="CHEBI:16335"/>
        <dbReference type="ChEBI" id="CHEBI:17596"/>
        <dbReference type="ChEBI" id="CHEBI:28938"/>
        <dbReference type="EC" id="3.5.4.4"/>
    </reaction>
    <physiologicalReaction direction="left-to-right" evidence="9">
        <dbReference type="Rhea" id="RHEA:24409"/>
    </physiologicalReaction>
</comment>
<dbReference type="InterPro" id="IPR011324">
    <property type="entry name" value="Cytotoxic_necrot_fac-like_cat"/>
</dbReference>
<dbReference type="Pfam" id="PF02578">
    <property type="entry name" value="Cu-oxidase_4"/>
    <property type="match status" value="1"/>
</dbReference>
<evidence type="ECO:0000256" key="6">
    <source>
        <dbReference type="ARBA" id="ARBA00022801"/>
    </source>
</evidence>
<comment type="function">
    <text evidence="2">Purine nucleoside enzyme that catalyzes the phosphorolysis of adenosine and inosine nucleosides, yielding D-ribose 1-phosphate and the respective free bases, adenine and hypoxanthine. Also catalyzes the phosphorolysis of S-methyl-5'-thioadenosine into adenine and S-methyl-5-thio-alpha-D-ribose 1-phosphate. Also has adenosine deaminase activity.</text>
</comment>
<keyword evidence="8" id="KW-0186">Copper</keyword>
<comment type="catalytic activity">
    <reaction evidence="1">
        <text>inosine + phosphate = alpha-D-ribose 1-phosphate + hypoxanthine</text>
        <dbReference type="Rhea" id="RHEA:27646"/>
        <dbReference type="ChEBI" id="CHEBI:17368"/>
        <dbReference type="ChEBI" id="CHEBI:17596"/>
        <dbReference type="ChEBI" id="CHEBI:43474"/>
        <dbReference type="ChEBI" id="CHEBI:57720"/>
        <dbReference type="EC" id="2.4.2.1"/>
    </reaction>
    <physiologicalReaction direction="left-to-right" evidence="1">
        <dbReference type="Rhea" id="RHEA:27647"/>
    </physiologicalReaction>
</comment>
<reference evidence="13 14" key="1">
    <citation type="submission" date="2019-06" db="EMBL/GenBank/DDBJ databases">
        <title>Draft genome sequence of Actinomyces johnsonii CCUG 34287T.</title>
        <authorList>
            <person name="Salva-Serra F."/>
            <person name="Cardew S."/>
            <person name="Moore E."/>
        </authorList>
    </citation>
    <scope>NUCLEOTIDE SEQUENCE [LARGE SCALE GENOMIC DNA]</scope>
    <source>
        <strain evidence="13 14">CCUG 34287</strain>
    </source>
</reference>
<name>A0A508AB86_9ACTO</name>
<proteinExistence type="inferred from homology"/>
<dbReference type="GO" id="GO:0017061">
    <property type="term" value="F:S-methyl-5-thioadenosine phosphorylase activity"/>
    <property type="evidence" value="ECO:0007669"/>
    <property type="project" value="UniProtKB-EC"/>
</dbReference>
<comment type="catalytic activity">
    <reaction evidence="10">
        <text>adenosine + phosphate = alpha-D-ribose 1-phosphate + adenine</text>
        <dbReference type="Rhea" id="RHEA:27642"/>
        <dbReference type="ChEBI" id="CHEBI:16335"/>
        <dbReference type="ChEBI" id="CHEBI:16708"/>
        <dbReference type="ChEBI" id="CHEBI:43474"/>
        <dbReference type="ChEBI" id="CHEBI:57720"/>
        <dbReference type="EC" id="2.4.2.1"/>
    </reaction>
    <physiologicalReaction direction="left-to-right" evidence="10">
        <dbReference type="Rhea" id="RHEA:27643"/>
    </physiologicalReaction>
</comment>
<dbReference type="Proteomes" id="UP000319010">
    <property type="component" value="Unassembled WGS sequence"/>
</dbReference>
<evidence type="ECO:0000256" key="9">
    <source>
        <dbReference type="ARBA" id="ARBA00047989"/>
    </source>
</evidence>
<evidence type="ECO:0000313" key="13">
    <source>
        <dbReference type="EMBL" id="TQD44275.1"/>
    </source>
</evidence>
<dbReference type="InterPro" id="IPR003730">
    <property type="entry name" value="Cu_polyphenol_OxRdtase"/>
</dbReference>
<dbReference type="SUPFAM" id="SSF64438">
    <property type="entry name" value="CNF1/YfiH-like putative cysteine hydrolases"/>
    <property type="match status" value="1"/>
</dbReference>